<keyword evidence="2" id="KW-1185">Reference proteome</keyword>
<reference evidence="1" key="3">
    <citation type="submission" date="2022-06" db="UniProtKB">
        <authorList>
            <consortium name="EnsemblPlants"/>
        </authorList>
    </citation>
    <scope>IDENTIFICATION</scope>
</reference>
<dbReference type="Gramene" id="TuG1812G0300000541.01.T01">
    <property type="protein sequence ID" value="TuG1812G0300000541.01.T01.cds297104"/>
    <property type="gene ID" value="TuG1812G0300000541.01"/>
</dbReference>
<proteinExistence type="predicted"/>
<dbReference type="EnsemblPlants" id="TuG1812G0300000541.01.T01">
    <property type="protein sequence ID" value="TuG1812G0300000541.01.T01.cds297104"/>
    <property type="gene ID" value="TuG1812G0300000541.01"/>
</dbReference>
<evidence type="ECO:0000313" key="1">
    <source>
        <dbReference type="EnsemblPlants" id="TuG1812G0300000541.01.T01.cds297104"/>
    </source>
</evidence>
<dbReference type="Proteomes" id="UP000015106">
    <property type="component" value="Chromosome 3"/>
</dbReference>
<reference evidence="2" key="1">
    <citation type="journal article" date="2013" name="Nature">
        <title>Draft genome of the wheat A-genome progenitor Triticum urartu.</title>
        <authorList>
            <person name="Ling H.Q."/>
            <person name="Zhao S."/>
            <person name="Liu D."/>
            <person name="Wang J."/>
            <person name="Sun H."/>
            <person name="Zhang C."/>
            <person name="Fan H."/>
            <person name="Li D."/>
            <person name="Dong L."/>
            <person name="Tao Y."/>
            <person name="Gao C."/>
            <person name="Wu H."/>
            <person name="Li Y."/>
            <person name="Cui Y."/>
            <person name="Guo X."/>
            <person name="Zheng S."/>
            <person name="Wang B."/>
            <person name="Yu K."/>
            <person name="Liang Q."/>
            <person name="Yang W."/>
            <person name="Lou X."/>
            <person name="Chen J."/>
            <person name="Feng M."/>
            <person name="Jian J."/>
            <person name="Zhang X."/>
            <person name="Luo G."/>
            <person name="Jiang Y."/>
            <person name="Liu J."/>
            <person name="Wang Z."/>
            <person name="Sha Y."/>
            <person name="Zhang B."/>
            <person name="Wu H."/>
            <person name="Tang D."/>
            <person name="Shen Q."/>
            <person name="Xue P."/>
            <person name="Zou S."/>
            <person name="Wang X."/>
            <person name="Liu X."/>
            <person name="Wang F."/>
            <person name="Yang Y."/>
            <person name="An X."/>
            <person name="Dong Z."/>
            <person name="Zhang K."/>
            <person name="Zhang X."/>
            <person name="Luo M.C."/>
            <person name="Dvorak J."/>
            <person name="Tong Y."/>
            <person name="Wang J."/>
            <person name="Yang H."/>
            <person name="Li Z."/>
            <person name="Wang D."/>
            <person name="Zhang A."/>
            <person name="Wang J."/>
        </authorList>
    </citation>
    <scope>NUCLEOTIDE SEQUENCE</scope>
    <source>
        <strain evidence="2">cv. G1812</strain>
    </source>
</reference>
<evidence type="ECO:0000313" key="2">
    <source>
        <dbReference type="Proteomes" id="UP000015106"/>
    </source>
</evidence>
<name>A0A8R7PNW1_TRIUA</name>
<protein>
    <submittedName>
        <fullName evidence="1">Uncharacterized protein</fullName>
    </submittedName>
</protein>
<organism evidence="1 2">
    <name type="scientific">Triticum urartu</name>
    <name type="common">Red wild einkorn</name>
    <name type="synonym">Crithodium urartu</name>
    <dbReference type="NCBI Taxonomy" id="4572"/>
    <lineage>
        <taxon>Eukaryota</taxon>
        <taxon>Viridiplantae</taxon>
        <taxon>Streptophyta</taxon>
        <taxon>Embryophyta</taxon>
        <taxon>Tracheophyta</taxon>
        <taxon>Spermatophyta</taxon>
        <taxon>Magnoliopsida</taxon>
        <taxon>Liliopsida</taxon>
        <taxon>Poales</taxon>
        <taxon>Poaceae</taxon>
        <taxon>BOP clade</taxon>
        <taxon>Pooideae</taxon>
        <taxon>Triticodae</taxon>
        <taxon>Triticeae</taxon>
        <taxon>Triticinae</taxon>
        <taxon>Triticum</taxon>
    </lineage>
</organism>
<reference evidence="1" key="2">
    <citation type="submission" date="2018-03" db="EMBL/GenBank/DDBJ databases">
        <title>The Triticum urartu genome reveals the dynamic nature of wheat genome evolution.</title>
        <authorList>
            <person name="Ling H."/>
            <person name="Ma B."/>
            <person name="Shi X."/>
            <person name="Liu H."/>
            <person name="Dong L."/>
            <person name="Sun H."/>
            <person name="Cao Y."/>
            <person name="Gao Q."/>
            <person name="Zheng S."/>
            <person name="Li Y."/>
            <person name="Yu Y."/>
            <person name="Du H."/>
            <person name="Qi M."/>
            <person name="Li Y."/>
            <person name="Yu H."/>
            <person name="Cui Y."/>
            <person name="Wang N."/>
            <person name="Chen C."/>
            <person name="Wu H."/>
            <person name="Zhao Y."/>
            <person name="Zhang J."/>
            <person name="Li Y."/>
            <person name="Zhou W."/>
            <person name="Zhang B."/>
            <person name="Hu W."/>
            <person name="Eijk M."/>
            <person name="Tang J."/>
            <person name="Witsenboer H."/>
            <person name="Zhao S."/>
            <person name="Li Z."/>
            <person name="Zhang A."/>
            <person name="Wang D."/>
            <person name="Liang C."/>
        </authorList>
    </citation>
    <scope>NUCLEOTIDE SEQUENCE [LARGE SCALE GENOMIC DNA]</scope>
    <source>
        <strain evidence="1">cv. G1812</strain>
    </source>
</reference>
<dbReference type="AlphaFoldDB" id="A0A8R7PNW1"/>
<accession>A0A8R7PNW1</accession>
<sequence>MQKQGGPYLGEMYAEIREESPPGPIQVELHDLFEDDHTC</sequence>